<dbReference type="AlphaFoldDB" id="A0ABD0YEL9"/>
<dbReference type="GO" id="GO:0016874">
    <property type="term" value="F:ligase activity"/>
    <property type="evidence" value="ECO:0007669"/>
    <property type="project" value="UniProtKB-KW"/>
</dbReference>
<evidence type="ECO:0000256" key="2">
    <source>
        <dbReference type="ARBA" id="ARBA00006432"/>
    </source>
</evidence>
<dbReference type="PANTHER" id="PTHR24096:SF149">
    <property type="entry name" value="AMP-BINDING DOMAIN-CONTAINING PROTEIN-RELATED"/>
    <property type="match status" value="1"/>
</dbReference>
<protein>
    <submittedName>
        <fullName evidence="7">Uncharacterized protein</fullName>
    </submittedName>
</protein>
<organism evidence="7 8">
    <name type="scientific">Ranatra chinensis</name>
    <dbReference type="NCBI Taxonomy" id="642074"/>
    <lineage>
        <taxon>Eukaryota</taxon>
        <taxon>Metazoa</taxon>
        <taxon>Ecdysozoa</taxon>
        <taxon>Arthropoda</taxon>
        <taxon>Hexapoda</taxon>
        <taxon>Insecta</taxon>
        <taxon>Pterygota</taxon>
        <taxon>Neoptera</taxon>
        <taxon>Paraneoptera</taxon>
        <taxon>Hemiptera</taxon>
        <taxon>Heteroptera</taxon>
        <taxon>Panheteroptera</taxon>
        <taxon>Nepomorpha</taxon>
        <taxon>Nepidae</taxon>
        <taxon>Ranatrinae</taxon>
        <taxon>Ranatra</taxon>
    </lineage>
</organism>
<dbReference type="InterPro" id="IPR025110">
    <property type="entry name" value="AMP-bd_C"/>
</dbReference>
<keyword evidence="4" id="KW-0576">Peroxisome</keyword>
<evidence type="ECO:0000313" key="7">
    <source>
        <dbReference type="EMBL" id="KAL1110249.1"/>
    </source>
</evidence>
<evidence type="ECO:0000313" key="8">
    <source>
        <dbReference type="Proteomes" id="UP001558652"/>
    </source>
</evidence>
<dbReference type="InterPro" id="IPR000873">
    <property type="entry name" value="AMP-dep_synth/lig_dom"/>
</dbReference>
<reference evidence="7 8" key="1">
    <citation type="submission" date="2024-07" db="EMBL/GenBank/DDBJ databases">
        <title>Chromosome-level genome assembly of the water stick insect Ranatra chinensis (Heteroptera: Nepidae).</title>
        <authorList>
            <person name="Liu X."/>
        </authorList>
    </citation>
    <scope>NUCLEOTIDE SEQUENCE [LARGE SCALE GENOMIC DNA]</scope>
    <source>
        <strain evidence="7">Cailab_2021Rc</strain>
        <tissue evidence="7">Muscle</tissue>
    </source>
</reference>
<keyword evidence="8" id="KW-1185">Reference proteome</keyword>
<dbReference type="PANTHER" id="PTHR24096">
    <property type="entry name" value="LONG-CHAIN-FATTY-ACID--COA LIGASE"/>
    <property type="match status" value="1"/>
</dbReference>
<evidence type="ECO:0000259" key="6">
    <source>
        <dbReference type="Pfam" id="PF13193"/>
    </source>
</evidence>
<gene>
    <name evidence="7" type="ORF">AAG570_008326</name>
</gene>
<sequence>MIGTVEPKLIFCSEKYIAKLNDAVSRLDTKFSILYPNNSNPLLDFNTWKQSNSSEFRQPAIMSDEHILAILFTSGTTGVPKGIKVRDVAIKRMASRLSYDIQENKLLSISPMFWISYSFLTTMATLKGKTMILTEQTPAPVTILEIITKYKPDFFLAGCGVWFDLCNLPEISNYDISSLKCVYTAGSYMSGDMKRKVNKQLFGNKLYLKMLYGSTEAGPVTYWPDKIKPTDPEYESVGKLQDGIALKIVDPIKGTSLGPGVEGEICVKSDMQMGGIVKKKFENIEEIDSEGWLHTGDIGYYDEKKFLYFVSRLKDVMKYRGYQIAPTELENVLIKHPDVIECCVIGKSHPGDGEWPAAYVVKKIGSTVSELELCSFVAGGNLSFYN</sequence>
<dbReference type="Pfam" id="PF13193">
    <property type="entry name" value="AMP-binding_C"/>
    <property type="match status" value="1"/>
</dbReference>
<dbReference type="InterPro" id="IPR020845">
    <property type="entry name" value="AMP-binding_CS"/>
</dbReference>
<evidence type="ECO:0000259" key="5">
    <source>
        <dbReference type="Pfam" id="PF00501"/>
    </source>
</evidence>
<comment type="subcellular location">
    <subcellularLocation>
        <location evidence="1">Peroxisome</location>
    </subcellularLocation>
</comment>
<proteinExistence type="inferred from homology"/>
<dbReference type="SUPFAM" id="SSF56801">
    <property type="entry name" value="Acetyl-CoA synthetase-like"/>
    <property type="match status" value="1"/>
</dbReference>
<dbReference type="PROSITE" id="PS00455">
    <property type="entry name" value="AMP_BINDING"/>
    <property type="match status" value="1"/>
</dbReference>
<name>A0ABD0YEL9_9HEMI</name>
<feature type="domain" description="AMP-dependent synthetase/ligase" evidence="5">
    <location>
        <begin position="2"/>
        <end position="275"/>
    </location>
</feature>
<comment type="similarity">
    <text evidence="2">Belongs to the ATP-dependent AMP-binding enzyme family.</text>
</comment>
<dbReference type="Proteomes" id="UP001558652">
    <property type="component" value="Unassembled WGS sequence"/>
</dbReference>
<evidence type="ECO:0000256" key="4">
    <source>
        <dbReference type="ARBA" id="ARBA00023140"/>
    </source>
</evidence>
<dbReference type="Pfam" id="PF00501">
    <property type="entry name" value="AMP-binding"/>
    <property type="match status" value="1"/>
</dbReference>
<evidence type="ECO:0000256" key="1">
    <source>
        <dbReference type="ARBA" id="ARBA00004275"/>
    </source>
</evidence>
<dbReference type="Gene3D" id="3.30.300.30">
    <property type="match status" value="1"/>
</dbReference>
<evidence type="ECO:0000256" key="3">
    <source>
        <dbReference type="ARBA" id="ARBA00022598"/>
    </source>
</evidence>
<comment type="caution">
    <text evidence="7">The sequence shown here is derived from an EMBL/GenBank/DDBJ whole genome shotgun (WGS) entry which is preliminary data.</text>
</comment>
<dbReference type="Gene3D" id="3.40.50.12780">
    <property type="entry name" value="N-terminal domain of ligase-like"/>
    <property type="match status" value="1"/>
</dbReference>
<dbReference type="EMBL" id="JBFDAA010000023">
    <property type="protein sequence ID" value="KAL1110249.1"/>
    <property type="molecule type" value="Genomic_DNA"/>
</dbReference>
<accession>A0ABD0YEL9</accession>
<keyword evidence="3" id="KW-0436">Ligase</keyword>
<dbReference type="InterPro" id="IPR042099">
    <property type="entry name" value="ANL_N_sf"/>
</dbReference>
<feature type="domain" description="AMP-binding enzyme C-terminal" evidence="6">
    <location>
        <begin position="328"/>
        <end position="377"/>
    </location>
</feature>
<dbReference type="InterPro" id="IPR045851">
    <property type="entry name" value="AMP-bd_C_sf"/>
</dbReference>
<dbReference type="GO" id="GO:0005777">
    <property type="term" value="C:peroxisome"/>
    <property type="evidence" value="ECO:0007669"/>
    <property type="project" value="UniProtKB-SubCell"/>
</dbReference>